<evidence type="ECO:0000313" key="1">
    <source>
        <dbReference type="EMBL" id="SDO91910.1"/>
    </source>
</evidence>
<sequence>MAISIYYAARLKAPLSSNEIAAIQKVVRRYCVNDQIERFLSLGVGLNWESFDYSTNLEPSRFLKKGLVLSGSTKLLDNQQNASWVGVQHWCQCLSEIRISVPGCEWNVAVEDHEMQWDAALNLYDPTL</sequence>
<organism evidence="1 2">
    <name type="scientific">Pseudomonas poae</name>
    <dbReference type="NCBI Taxonomy" id="200451"/>
    <lineage>
        <taxon>Bacteria</taxon>
        <taxon>Pseudomonadati</taxon>
        <taxon>Pseudomonadota</taxon>
        <taxon>Gammaproteobacteria</taxon>
        <taxon>Pseudomonadales</taxon>
        <taxon>Pseudomonadaceae</taxon>
        <taxon>Pseudomonas</taxon>
    </lineage>
</organism>
<dbReference type="Proteomes" id="UP000181903">
    <property type="component" value="Chromosome I"/>
</dbReference>
<reference evidence="1 2" key="1">
    <citation type="submission" date="2016-10" db="EMBL/GenBank/DDBJ databases">
        <authorList>
            <person name="Varghese N."/>
            <person name="Submissions S."/>
        </authorList>
    </citation>
    <scope>NUCLEOTIDE SEQUENCE [LARGE SCALE GENOMIC DNA]</scope>
    <source>
        <strain evidence="1 2">BS2776</strain>
    </source>
</reference>
<proteinExistence type="predicted"/>
<name>A0ABY0S8L3_9PSED</name>
<accession>A0ABY0S8L3</accession>
<evidence type="ECO:0000313" key="2">
    <source>
        <dbReference type="Proteomes" id="UP000181903"/>
    </source>
</evidence>
<keyword evidence="2" id="KW-1185">Reference proteome</keyword>
<evidence type="ECO:0008006" key="3">
    <source>
        <dbReference type="Google" id="ProtNLM"/>
    </source>
</evidence>
<protein>
    <recommendedName>
        <fullName evidence="3">Transposase</fullName>
    </recommendedName>
</protein>
<gene>
    <name evidence="1" type="ORF">SAMN04490208_5421</name>
</gene>
<dbReference type="EMBL" id="LT629706">
    <property type="protein sequence ID" value="SDO91910.1"/>
    <property type="molecule type" value="Genomic_DNA"/>
</dbReference>